<organism evidence="3 4">
    <name type="scientific">Nepenthes gracilis</name>
    <name type="common">Slender pitcher plant</name>
    <dbReference type="NCBI Taxonomy" id="150966"/>
    <lineage>
        <taxon>Eukaryota</taxon>
        <taxon>Viridiplantae</taxon>
        <taxon>Streptophyta</taxon>
        <taxon>Embryophyta</taxon>
        <taxon>Tracheophyta</taxon>
        <taxon>Spermatophyta</taxon>
        <taxon>Magnoliopsida</taxon>
        <taxon>eudicotyledons</taxon>
        <taxon>Gunneridae</taxon>
        <taxon>Pentapetalae</taxon>
        <taxon>Caryophyllales</taxon>
        <taxon>Nepenthaceae</taxon>
        <taxon>Nepenthes</taxon>
    </lineage>
</organism>
<keyword evidence="4" id="KW-1185">Reference proteome</keyword>
<dbReference type="Proteomes" id="UP001279734">
    <property type="component" value="Unassembled WGS sequence"/>
</dbReference>
<dbReference type="GO" id="GO:0006383">
    <property type="term" value="P:transcription by RNA polymerase III"/>
    <property type="evidence" value="ECO:0007669"/>
    <property type="project" value="InterPro"/>
</dbReference>
<name>A0AAD3XSB4_NEPGR</name>
<dbReference type="InterPro" id="IPR042771">
    <property type="entry name" value="GTF3C6-like"/>
</dbReference>
<accession>A0AAD3XSB4</accession>
<dbReference type="PANTHER" id="PTHR21860">
    <property type="entry name" value="TRANSCRIPTION INITIATION FACTOR IIIC TFIIIC , POLYPEPTIDE 6-RELATED"/>
    <property type="match status" value="1"/>
</dbReference>
<dbReference type="Gene3D" id="2.60.40.4370">
    <property type="match status" value="1"/>
</dbReference>
<dbReference type="GO" id="GO:0000127">
    <property type="term" value="C:transcription factor TFIIIC complex"/>
    <property type="evidence" value="ECO:0007669"/>
    <property type="project" value="TreeGrafter"/>
</dbReference>
<proteinExistence type="predicted"/>
<reference evidence="3" key="1">
    <citation type="submission" date="2023-05" db="EMBL/GenBank/DDBJ databases">
        <title>Nepenthes gracilis genome sequencing.</title>
        <authorList>
            <person name="Fukushima K."/>
        </authorList>
    </citation>
    <scope>NUCLEOTIDE SEQUENCE</scope>
    <source>
        <strain evidence="3">SING2019-196</strain>
    </source>
</reference>
<evidence type="ECO:0000259" key="2">
    <source>
        <dbReference type="Pfam" id="PF10419"/>
    </source>
</evidence>
<dbReference type="AlphaFoldDB" id="A0AAD3XSB4"/>
<dbReference type="PANTHER" id="PTHR21860:SF2">
    <property type="entry name" value="GENERAL TRANSCRIPTION FACTOR 3C POLYPEPTIDE 6"/>
    <property type="match status" value="1"/>
</dbReference>
<feature type="region of interest" description="Disordered" evidence="1">
    <location>
        <begin position="121"/>
        <end position="144"/>
    </location>
</feature>
<evidence type="ECO:0000313" key="4">
    <source>
        <dbReference type="Proteomes" id="UP001279734"/>
    </source>
</evidence>
<dbReference type="EMBL" id="BSYO01000014">
    <property type="protein sequence ID" value="GMH14385.1"/>
    <property type="molecule type" value="Genomic_DNA"/>
</dbReference>
<comment type="caution">
    <text evidence="3">The sequence shown here is derived from an EMBL/GenBank/DDBJ whole genome shotgun (WGS) entry which is preliminary data.</text>
</comment>
<protein>
    <recommendedName>
        <fullName evidence="2">Transcription factor TFIIIC triple barrel domain-containing protein</fullName>
    </recommendedName>
</protein>
<evidence type="ECO:0000256" key="1">
    <source>
        <dbReference type="SAM" id="MobiDB-lite"/>
    </source>
</evidence>
<evidence type="ECO:0000313" key="3">
    <source>
        <dbReference type="EMBL" id="GMH14385.1"/>
    </source>
</evidence>
<feature type="domain" description="Transcription factor TFIIIC triple barrel" evidence="2">
    <location>
        <begin position="34"/>
        <end position="120"/>
    </location>
</feature>
<gene>
    <name evidence="3" type="ORF">Nepgr_016226</name>
</gene>
<dbReference type="InterPro" id="IPR019481">
    <property type="entry name" value="TFIIIC_triple_barrel"/>
</dbReference>
<sequence length="144" mass="15494">MEIQVVKFAPSVHGSRSNLRSKGLTGNGDGQVDVPMDVPYDLSGLDTLNPVLTIGDKLKLIGEYEETIGTCLIFSENDKAAVVHEEANLFKGTCTVDSSQSSTKTIKPIASLHKILRFRPLPDADPQGPIEKPVDRLHKGKAAG</sequence>
<dbReference type="Pfam" id="PF10419">
    <property type="entry name" value="TFIIIC_sub6"/>
    <property type="match status" value="1"/>
</dbReference>